<dbReference type="RefSeq" id="WP_234864591.1">
    <property type="nucleotide sequence ID" value="NZ_JAKEVY010000001.1"/>
</dbReference>
<dbReference type="Pfam" id="PF13668">
    <property type="entry name" value="Ferritin_2"/>
    <property type="match status" value="1"/>
</dbReference>
<accession>A0ABS9BFX6</accession>
<keyword evidence="2" id="KW-1185">Reference proteome</keyword>
<dbReference type="SUPFAM" id="SSF47240">
    <property type="entry name" value="Ferritin-like"/>
    <property type="match status" value="1"/>
</dbReference>
<evidence type="ECO:0000313" key="2">
    <source>
        <dbReference type="Proteomes" id="UP001200145"/>
    </source>
</evidence>
<dbReference type="EMBL" id="JAKEVY010000001">
    <property type="protein sequence ID" value="MCF1714064.1"/>
    <property type="molecule type" value="Genomic_DNA"/>
</dbReference>
<gene>
    <name evidence="1" type="ORF">L0U88_05445</name>
</gene>
<reference evidence="1 2" key="1">
    <citation type="submission" date="2022-01" db="EMBL/GenBank/DDBJ databases">
        <title>Flavihumibacter sp. nov., isolated from sediment of a river.</title>
        <authorList>
            <person name="Liu H."/>
        </authorList>
    </citation>
    <scope>NUCLEOTIDE SEQUENCE [LARGE SCALE GENOMIC DNA]</scope>
    <source>
        <strain evidence="1 2">RY-1</strain>
    </source>
</reference>
<dbReference type="Proteomes" id="UP001200145">
    <property type="component" value="Unassembled WGS sequence"/>
</dbReference>
<sequence>MIQKSSEALSRRAFLGMAGAATGIMVLASSCDKNDDNMMNNGVDLGSGDVGILNYAYALEQLEAAFYTRVAQSPYNGISASENALLTDIRDHEIAHREFFKSALAGAAISNLEFDFSAIDFGSRASVLATAKAFEDLGVSAYNGAGKLIVTPDYLTLAGKIVSVEARHAAYIRDLISNGSFADNTVVDMNGLDTSRMPVDVLAVAAGFIKTKINASNLPR</sequence>
<protein>
    <submittedName>
        <fullName evidence="1">Ferritin-like domain-containing protein</fullName>
    </submittedName>
</protein>
<dbReference type="PROSITE" id="PS51318">
    <property type="entry name" value="TAT"/>
    <property type="match status" value="1"/>
</dbReference>
<comment type="caution">
    <text evidence="1">The sequence shown here is derived from an EMBL/GenBank/DDBJ whole genome shotgun (WGS) entry which is preliminary data.</text>
</comment>
<dbReference type="InterPro" id="IPR019546">
    <property type="entry name" value="TAT_signal_bac_arc"/>
</dbReference>
<proteinExistence type="predicted"/>
<dbReference type="PROSITE" id="PS51257">
    <property type="entry name" value="PROKAR_LIPOPROTEIN"/>
    <property type="match status" value="1"/>
</dbReference>
<dbReference type="InterPro" id="IPR006311">
    <property type="entry name" value="TAT_signal"/>
</dbReference>
<dbReference type="NCBIfam" id="TIGR01409">
    <property type="entry name" value="TAT_signal_seq"/>
    <property type="match status" value="1"/>
</dbReference>
<name>A0ABS9BFX6_9BACT</name>
<evidence type="ECO:0000313" key="1">
    <source>
        <dbReference type="EMBL" id="MCF1714064.1"/>
    </source>
</evidence>
<dbReference type="InterPro" id="IPR009078">
    <property type="entry name" value="Ferritin-like_SF"/>
</dbReference>
<organism evidence="1 2">
    <name type="scientific">Flavihumibacter fluminis</name>
    <dbReference type="NCBI Taxonomy" id="2909236"/>
    <lineage>
        <taxon>Bacteria</taxon>
        <taxon>Pseudomonadati</taxon>
        <taxon>Bacteroidota</taxon>
        <taxon>Chitinophagia</taxon>
        <taxon>Chitinophagales</taxon>
        <taxon>Chitinophagaceae</taxon>
        <taxon>Flavihumibacter</taxon>
    </lineage>
</organism>